<proteinExistence type="predicted"/>
<dbReference type="Proteomes" id="UP000243081">
    <property type="component" value="Unassembled WGS sequence"/>
</dbReference>
<evidence type="ECO:0000256" key="3">
    <source>
        <dbReference type="ARBA" id="ARBA00023002"/>
    </source>
</evidence>
<dbReference type="EMBL" id="LUKN01004462">
    <property type="protein sequence ID" value="OAQ95973.1"/>
    <property type="molecule type" value="Genomic_DNA"/>
</dbReference>
<dbReference type="OMA" id="YCASPIA"/>
<dbReference type="InterPro" id="IPR051704">
    <property type="entry name" value="FAD_aromatic-hydroxylase"/>
</dbReference>
<dbReference type="OrthoDB" id="655030at2759"/>
<dbReference type="GO" id="GO:0016491">
    <property type="term" value="F:oxidoreductase activity"/>
    <property type="evidence" value="ECO:0007669"/>
    <property type="project" value="UniProtKB-KW"/>
</dbReference>
<protein>
    <recommendedName>
        <fullName evidence="4">FAD-binding domain-containing protein</fullName>
    </recommendedName>
</protein>
<name>A0A179I359_CORDF</name>
<dbReference type="PANTHER" id="PTHR46865:SF7">
    <property type="entry name" value="MONOOXYGENASE, PUTATIVE (AFU_ORTHOLOGUE AFUA_8G07040)-RELATED"/>
    <property type="match status" value="1"/>
</dbReference>
<evidence type="ECO:0000313" key="6">
    <source>
        <dbReference type="Proteomes" id="UP000243081"/>
    </source>
</evidence>
<accession>A0A179I359</accession>
<keyword evidence="3" id="KW-0560">Oxidoreductase</keyword>
<dbReference type="InterPro" id="IPR002938">
    <property type="entry name" value="FAD-bd"/>
</dbReference>
<dbReference type="Pfam" id="PF01494">
    <property type="entry name" value="FAD_binding_3"/>
    <property type="match status" value="1"/>
</dbReference>
<dbReference type="PRINTS" id="PR00420">
    <property type="entry name" value="RNGMNOXGNASE"/>
</dbReference>
<dbReference type="GO" id="GO:0071949">
    <property type="term" value="F:FAD binding"/>
    <property type="evidence" value="ECO:0007669"/>
    <property type="project" value="InterPro"/>
</dbReference>
<gene>
    <name evidence="5" type="ORF">LLEC1_02848</name>
</gene>
<dbReference type="InterPro" id="IPR036188">
    <property type="entry name" value="FAD/NAD-bd_sf"/>
</dbReference>
<dbReference type="Gene3D" id="3.50.50.60">
    <property type="entry name" value="FAD/NAD(P)-binding domain"/>
    <property type="match status" value="1"/>
</dbReference>
<keyword evidence="1" id="KW-0285">Flavoprotein</keyword>
<evidence type="ECO:0000256" key="1">
    <source>
        <dbReference type="ARBA" id="ARBA00022630"/>
    </source>
</evidence>
<keyword evidence="6" id="KW-1185">Reference proteome</keyword>
<dbReference type="AlphaFoldDB" id="A0A179I359"/>
<evidence type="ECO:0000256" key="2">
    <source>
        <dbReference type="ARBA" id="ARBA00022827"/>
    </source>
</evidence>
<feature type="non-terminal residue" evidence="5">
    <location>
        <position position="326"/>
    </location>
</feature>
<organism evidence="5 6">
    <name type="scientific">Cordyceps confragosa</name>
    <name type="common">Lecanicillium lecanii</name>
    <dbReference type="NCBI Taxonomy" id="2714763"/>
    <lineage>
        <taxon>Eukaryota</taxon>
        <taxon>Fungi</taxon>
        <taxon>Dikarya</taxon>
        <taxon>Ascomycota</taxon>
        <taxon>Pezizomycotina</taxon>
        <taxon>Sordariomycetes</taxon>
        <taxon>Hypocreomycetidae</taxon>
        <taxon>Hypocreales</taxon>
        <taxon>Cordycipitaceae</taxon>
        <taxon>Akanthomyces</taxon>
    </lineage>
</organism>
<keyword evidence="2" id="KW-0274">FAD</keyword>
<sequence length="326" mass="36986">MKVVIAGAGVAGPAIAFWLAKQGHECTVVERFPSLRIAGLQVDLRNEAIEVVRRMGLLQKVRDRSVPEMGTIIVDSKGQENIVQRKLKIEHESGVQGKTSAYEIMRRDLIAILYDATKENVTYRFGLSVDHYRNIEADESDEEGPQTDKVEVTFSDGTKEAYDLLIAADGQGSRIRKQMFFYRPEEDQSRWLGIFSAYYTLPRRDYDTSFCRMYHATERRLAMTRWHKQDMGQVYLMAMTSTERFRRALDRDVASQKDAFAAVFKGMGWQEERILHALADADDFYADEMLQRRSTVWSHGRVVLLGDAAYCASPIAGVGSSMALIG</sequence>
<dbReference type="PANTHER" id="PTHR46865">
    <property type="entry name" value="OXIDOREDUCTASE-RELATED"/>
    <property type="match status" value="1"/>
</dbReference>
<evidence type="ECO:0000313" key="5">
    <source>
        <dbReference type="EMBL" id="OAQ95973.1"/>
    </source>
</evidence>
<evidence type="ECO:0000259" key="4">
    <source>
        <dbReference type="Pfam" id="PF01494"/>
    </source>
</evidence>
<reference evidence="5 6" key="1">
    <citation type="submission" date="2016-03" db="EMBL/GenBank/DDBJ databases">
        <title>Fine-scale spatial genetic structure of a fungal parasite of coffee scale insects.</title>
        <authorList>
            <person name="Jackson D."/>
            <person name="Zemenick K.A."/>
            <person name="Malloure B."/>
            <person name="Quandt C.A."/>
            <person name="James T.Y."/>
        </authorList>
    </citation>
    <scope>NUCLEOTIDE SEQUENCE [LARGE SCALE GENOMIC DNA]</scope>
    <source>
        <strain evidence="5 6">UM487</strain>
    </source>
</reference>
<dbReference type="SUPFAM" id="SSF51905">
    <property type="entry name" value="FAD/NAD(P)-binding domain"/>
    <property type="match status" value="1"/>
</dbReference>
<feature type="domain" description="FAD-binding" evidence="4">
    <location>
        <begin position="2"/>
        <end position="322"/>
    </location>
</feature>
<dbReference type="Gene3D" id="3.30.9.10">
    <property type="entry name" value="D-Amino Acid Oxidase, subunit A, domain 2"/>
    <property type="match status" value="1"/>
</dbReference>
<comment type="caution">
    <text evidence="5">The sequence shown here is derived from an EMBL/GenBank/DDBJ whole genome shotgun (WGS) entry which is preliminary data.</text>
</comment>